<keyword evidence="7" id="KW-0028">Amino-acid biosynthesis</keyword>
<keyword evidence="5 7" id="KW-0238">DNA-binding</keyword>
<dbReference type="InterPro" id="IPR036251">
    <property type="entry name" value="Arg_repress_C_sf"/>
</dbReference>
<dbReference type="GO" id="GO:0005737">
    <property type="term" value="C:cytoplasm"/>
    <property type="evidence" value="ECO:0007669"/>
    <property type="project" value="UniProtKB-SubCell"/>
</dbReference>
<dbReference type="UniPathway" id="UPA00068"/>
<comment type="caution">
    <text evidence="11">The sequence shown here is derived from an EMBL/GenBank/DDBJ whole genome shotgun (WGS) entry which is preliminary data.</text>
</comment>
<keyword evidence="7" id="KW-0055">Arginine biosynthesis</keyword>
<dbReference type="GO" id="GO:0003677">
    <property type="term" value="F:DNA binding"/>
    <property type="evidence" value="ECO:0007669"/>
    <property type="project" value="UniProtKB-KW"/>
</dbReference>
<feature type="domain" description="Arginine repressor C-terminal" evidence="10">
    <location>
        <begin position="86"/>
        <end position="152"/>
    </location>
</feature>
<dbReference type="GO" id="GO:0003700">
    <property type="term" value="F:DNA-binding transcription factor activity"/>
    <property type="evidence" value="ECO:0007669"/>
    <property type="project" value="UniProtKB-UniRule"/>
</dbReference>
<dbReference type="PANTHER" id="PTHR34471:SF1">
    <property type="entry name" value="ARGININE REPRESSOR"/>
    <property type="match status" value="1"/>
</dbReference>
<dbReference type="InterPro" id="IPR036388">
    <property type="entry name" value="WH-like_DNA-bd_sf"/>
</dbReference>
<evidence type="ECO:0000313" key="11">
    <source>
        <dbReference type="EMBL" id="EGF16715.1"/>
    </source>
</evidence>
<dbReference type="STRING" id="888062.HMPREF9083_0191"/>
<keyword evidence="6 7" id="KW-0804">Transcription</keyword>
<name>F2BVH4_9FIRM</name>
<reference evidence="11 12" key="1">
    <citation type="submission" date="2011-02" db="EMBL/GenBank/DDBJ databases">
        <authorList>
            <person name="Muzny D."/>
            <person name="Qin X."/>
            <person name="Deng J."/>
            <person name="Jiang H."/>
            <person name="Liu Y."/>
            <person name="Qu J."/>
            <person name="Song X.-Z."/>
            <person name="Zhang L."/>
            <person name="Thornton R."/>
            <person name="Coyle M."/>
            <person name="Francisco L."/>
            <person name="Jackson L."/>
            <person name="Javaid M."/>
            <person name="Korchina V."/>
            <person name="Kovar C."/>
            <person name="Mata R."/>
            <person name="Mathew T."/>
            <person name="Ngo R."/>
            <person name="Nguyen L."/>
            <person name="Nguyen N."/>
            <person name="Okwuonu G."/>
            <person name="Ongeri F."/>
            <person name="Pham C."/>
            <person name="Simmons D."/>
            <person name="Wilczek-Boney K."/>
            <person name="Hale W."/>
            <person name="Jakkamsetti A."/>
            <person name="Pham P."/>
            <person name="Ruth R."/>
            <person name="San Lucas F."/>
            <person name="Warren J."/>
            <person name="Zhang J."/>
            <person name="Zhao Z."/>
            <person name="Zhou C."/>
            <person name="Zhu D."/>
            <person name="Lee S."/>
            <person name="Bess C."/>
            <person name="Blankenburg K."/>
            <person name="Forbes L."/>
            <person name="Fu Q."/>
            <person name="Gubbala S."/>
            <person name="Hirani K."/>
            <person name="Jayaseelan J.C."/>
            <person name="Lara F."/>
            <person name="Munidasa M."/>
            <person name="Palculict T."/>
            <person name="Patil S."/>
            <person name="Pu L.-L."/>
            <person name="Saada N."/>
            <person name="Tang L."/>
            <person name="Weissenberger G."/>
            <person name="Zhu Y."/>
            <person name="Hemphill L."/>
            <person name="Shang Y."/>
            <person name="Youmans B."/>
            <person name="Ayvaz T."/>
            <person name="Ross M."/>
            <person name="Santibanez J."/>
            <person name="Aqrawi P."/>
            <person name="Gross S."/>
            <person name="Joshi V."/>
            <person name="Fowler G."/>
            <person name="Nazareth L."/>
            <person name="Reid J."/>
            <person name="Worley K."/>
            <person name="Petrosino J."/>
            <person name="Highlander S."/>
            <person name="Gibbs R."/>
        </authorList>
    </citation>
    <scope>NUCLEOTIDE SEQUENCE [LARGE SCALE GENOMIC DNA]</scope>
    <source>
        <strain evidence="11 12">DSM 19965</strain>
    </source>
</reference>
<dbReference type="InterPro" id="IPR036390">
    <property type="entry name" value="WH_DNA-bd_sf"/>
</dbReference>
<evidence type="ECO:0000256" key="1">
    <source>
        <dbReference type="ARBA" id="ARBA00004496"/>
    </source>
</evidence>
<dbReference type="GO" id="GO:1900079">
    <property type="term" value="P:regulation of arginine biosynthetic process"/>
    <property type="evidence" value="ECO:0007669"/>
    <property type="project" value="UniProtKB-UniRule"/>
</dbReference>
<evidence type="ECO:0000256" key="2">
    <source>
        <dbReference type="ARBA" id="ARBA00008316"/>
    </source>
</evidence>
<evidence type="ECO:0000259" key="9">
    <source>
        <dbReference type="Pfam" id="PF01316"/>
    </source>
</evidence>
<evidence type="ECO:0000256" key="7">
    <source>
        <dbReference type="HAMAP-Rule" id="MF_00173"/>
    </source>
</evidence>
<dbReference type="SUPFAM" id="SSF55252">
    <property type="entry name" value="C-terminal domain of arginine repressor"/>
    <property type="match status" value="1"/>
</dbReference>
<evidence type="ECO:0000313" key="12">
    <source>
        <dbReference type="Proteomes" id="UP000003503"/>
    </source>
</evidence>
<sequence>MEGVNHMKRYRSMKIKEIIQSQVIETQEELAEALQKEGIAVTQATVSRDIKDLMLVKIPYKDGKYRYALSTDNQPVMSKTHKSILFQEAITKIDSTMNFVVIHTLPGSANSVAYIIDQGHEKEVLGTIAGDDTILVILRSPEDIEVFMKRIQQLLES</sequence>
<dbReference type="Gene3D" id="3.30.1360.40">
    <property type="match status" value="1"/>
</dbReference>
<organism evidence="11 12">
    <name type="scientific">Dialister micraerophilus DSM 19965</name>
    <dbReference type="NCBI Taxonomy" id="888062"/>
    <lineage>
        <taxon>Bacteria</taxon>
        <taxon>Bacillati</taxon>
        <taxon>Bacillota</taxon>
        <taxon>Negativicutes</taxon>
        <taxon>Veillonellales</taxon>
        <taxon>Veillonellaceae</taxon>
        <taxon>Dialister</taxon>
    </lineage>
</organism>
<dbReference type="PANTHER" id="PTHR34471">
    <property type="entry name" value="ARGININE REPRESSOR"/>
    <property type="match status" value="1"/>
</dbReference>
<dbReference type="GO" id="GO:0051259">
    <property type="term" value="P:protein complex oligomerization"/>
    <property type="evidence" value="ECO:0007669"/>
    <property type="project" value="InterPro"/>
</dbReference>
<keyword evidence="12" id="KW-1185">Reference proteome</keyword>
<dbReference type="Pfam" id="PF02863">
    <property type="entry name" value="Arg_repressor_C"/>
    <property type="match status" value="1"/>
</dbReference>
<dbReference type="Gene3D" id="1.10.10.10">
    <property type="entry name" value="Winged helix-like DNA-binding domain superfamily/Winged helix DNA-binding domain"/>
    <property type="match status" value="1"/>
</dbReference>
<dbReference type="eggNOG" id="COG1438">
    <property type="taxonomic scope" value="Bacteria"/>
</dbReference>
<evidence type="ECO:0000259" key="10">
    <source>
        <dbReference type="Pfam" id="PF02863"/>
    </source>
</evidence>
<dbReference type="HOGENOM" id="CLU_097103_3_0_9"/>
<dbReference type="HAMAP" id="MF_00173">
    <property type="entry name" value="Arg_repressor"/>
    <property type="match status" value="1"/>
</dbReference>
<dbReference type="InterPro" id="IPR020899">
    <property type="entry name" value="Arg_repress_C"/>
</dbReference>
<evidence type="ECO:0000256" key="6">
    <source>
        <dbReference type="ARBA" id="ARBA00023163"/>
    </source>
</evidence>
<dbReference type="InterPro" id="IPR001669">
    <property type="entry name" value="Arg_repress"/>
</dbReference>
<comment type="function">
    <text evidence="7">Regulates arginine biosynthesis genes.</text>
</comment>
<keyword evidence="7" id="KW-0678">Repressor</keyword>
<dbReference type="GO" id="GO:0034618">
    <property type="term" value="F:arginine binding"/>
    <property type="evidence" value="ECO:0007669"/>
    <property type="project" value="InterPro"/>
</dbReference>
<accession>F2BVH4</accession>
<comment type="similarity">
    <text evidence="2 7">Belongs to the ArgR family.</text>
</comment>
<dbReference type="Proteomes" id="UP000003503">
    <property type="component" value="Unassembled WGS sequence"/>
</dbReference>
<dbReference type="InterPro" id="IPR020900">
    <property type="entry name" value="Arg_repress_DNA-bd"/>
</dbReference>
<dbReference type="SUPFAM" id="SSF46785">
    <property type="entry name" value="Winged helix' DNA-binding domain"/>
    <property type="match status" value="1"/>
</dbReference>
<evidence type="ECO:0000256" key="8">
    <source>
        <dbReference type="NCBIfam" id="TIGR01529"/>
    </source>
</evidence>
<dbReference type="EMBL" id="AFBB01000002">
    <property type="protein sequence ID" value="EGF16715.1"/>
    <property type="molecule type" value="Genomic_DNA"/>
</dbReference>
<gene>
    <name evidence="7 11" type="primary">argR</name>
    <name evidence="11" type="ORF">HMPREF9083_0191</name>
</gene>
<evidence type="ECO:0000256" key="4">
    <source>
        <dbReference type="ARBA" id="ARBA00023015"/>
    </source>
</evidence>
<evidence type="ECO:0000256" key="5">
    <source>
        <dbReference type="ARBA" id="ARBA00023125"/>
    </source>
</evidence>
<keyword evidence="4 7" id="KW-0805">Transcription regulation</keyword>
<proteinExistence type="inferred from homology"/>
<dbReference type="GO" id="GO:0006526">
    <property type="term" value="P:L-arginine biosynthetic process"/>
    <property type="evidence" value="ECO:0007669"/>
    <property type="project" value="UniProtKB-UniPathway"/>
</dbReference>
<comment type="pathway">
    <text evidence="7">Amino-acid biosynthesis; L-arginine biosynthesis [regulation].</text>
</comment>
<dbReference type="PRINTS" id="PR01467">
    <property type="entry name" value="ARGREPRESSOR"/>
</dbReference>
<dbReference type="AlphaFoldDB" id="F2BVH4"/>
<keyword evidence="3 7" id="KW-0963">Cytoplasm</keyword>
<feature type="domain" description="Arginine repressor DNA-binding" evidence="9">
    <location>
        <begin position="8"/>
        <end position="73"/>
    </location>
</feature>
<dbReference type="NCBIfam" id="TIGR01529">
    <property type="entry name" value="argR_whole"/>
    <property type="match status" value="1"/>
</dbReference>
<comment type="subcellular location">
    <subcellularLocation>
        <location evidence="1 7">Cytoplasm</location>
    </subcellularLocation>
</comment>
<dbReference type="Pfam" id="PF01316">
    <property type="entry name" value="Arg_repressor"/>
    <property type="match status" value="1"/>
</dbReference>
<evidence type="ECO:0000256" key="3">
    <source>
        <dbReference type="ARBA" id="ARBA00022490"/>
    </source>
</evidence>
<protein>
    <recommendedName>
        <fullName evidence="7 8">Arginine repressor</fullName>
    </recommendedName>
</protein>